<dbReference type="SMART" id="SM00271">
    <property type="entry name" value="DnaJ"/>
    <property type="match status" value="1"/>
</dbReference>
<dbReference type="GO" id="GO:0005789">
    <property type="term" value="C:endoplasmic reticulum membrane"/>
    <property type="evidence" value="ECO:0007669"/>
    <property type="project" value="TreeGrafter"/>
</dbReference>
<name>A0A812NYI1_SYMPI</name>
<dbReference type="PRINTS" id="PR00625">
    <property type="entry name" value="JDOMAIN"/>
</dbReference>
<dbReference type="CDD" id="cd06257">
    <property type="entry name" value="DnaJ"/>
    <property type="match status" value="1"/>
</dbReference>
<comment type="caution">
    <text evidence="3">The sequence shown here is derived from an EMBL/GenBank/DDBJ whole genome shotgun (WGS) entry which is preliminary data.</text>
</comment>
<dbReference type="InterPro" id="IPR036869">
    <property type="entry name" value="J_dom_sf"/>
</dbReference>
<dbReference type="InterPro" id="IPR051100">
    <property type="entry name" value="DnaJ_subfamily_B/C"/>
</dbReference>
<dbReference type="InterPro" id="IPR001623">
    <property type="entry name" value="DnaJ_domain"/>
</dbReference>
<feature type="chain" id="PRO_5032777619" evidence="1">
    <location>
        <begin position="19"/>
        <end position="303"/>
    </location>
</feature>
<dbReference type="PANTHER" id="PTHR43908:SF3">
    <property type="entry name" value="AT29763P-RELATED"/>
    <property type="match status" value="1"/>
</dbReference>
<protein>
    <submittedName>
        <fullName evidence="3">Dnj-1 protein</fullName>
    </submittedName>
</protein>
<dbReference type="Pfam" id="PF00226">
    <property type="entry name" value="DnaJ"/>
    <property type="match status" value="1"/>
</dbReference>
<reference evidence="3" key="1">
    <citation type="submission" date="2021-02" db="EMBL/GenBank/DDBJ databases">
        <authorList>
            <person name="Dougan E. K."/>
            <person name="Rhodes N."/>
            <person name="Thang M."/>
            <person name="Chan C."/>
        </authorList>
    </citation>
    <scope>NUCLEOTIDE SEQUENCE</scope>
</reference>
<proteinExistence type="predicted"/>
<feature type="domain" description="J" evidence="2">
    <location>
        <begin position="146"/>
        <end position="210"/>
    </location>
</feature>
<keyword evidence="1" id="KW-0732">Signal</keyword>
<dbReference type="GO" id="GO:0030544">
    <property type="term" value="F:Hsp70 protein binding"/>
    <property type="evidence" value="ECO:0007669"/>
    <property type="project" value="TreeGrafter"/>
</dbReference>
<feature type="signal peptide" evidence="1">
    <location>
        <begin position="1"/>
        <end position="18"/>
    </location>
</feature>
<dbReference type="Proteomes" id="UP000649617">
    <property type="component" value="Unassembled WGS sequence"/>
</dbReference>
<dbReference type="PANTHER" id="PTHR43908">
    <property type="entry name" value="AT29763P-RELATED"/>
    <property type="match status" value="1"/>
</dbReference>
<dbReference type="Gene3D" id="1.10.287.110">
    <property type="entry name" value="DnaJ domain"/>
    <property type="match status" value="1"/>
</dbReference>
<keyword evidence="4" id="KW-1185">Reference proteome</keyword>
<organism evidence="3 4">
    <name type="scientific">Symbiodinium pilosum</name>
    <name type="common">Dinoflagellate</name>
    <dbReference type="NCBI Taxonomy" id="2952"/>
    <lineage>
        <taxon>Eukaryota</taxon>
        <taxon>Sar</taxon>
        <taxon>Alveolata</taxon>
        <taxon>Dinophyceae</taxon>
        <taxon>Suessiales</taxon>
        <taxon>Symbiodiniaceae</taxon>
        <taxon>Symbiodinium</taxon>
    </lineage>
</organism>
<gene>
    <name evidence="3" type="primary">dnj-1</name>
    <name evidence="3" type="ORF">SPIL2461_LOCUS7774</name>
</gene>
<dbReference type="EMBL" id="CAJNIZ010012381">
    <property type="protein sequence ID" value="CAE7333370.1"/>
    <property type="molecule type" value="Genomic_DNA"/>
</dbReference>
<dbReference type="SUPFAM" id="SSF46565">
    <property type="entry name" value="Chaperone J-domain"/>
    <property type="match status" value="1"/>
</dbReference>
<dbReference type="GO" id="GO:0071218">
    <property type="term" value="P:cellular response to misfolded protein"/>
    <property type="evidence" value="ECO:0007669"/>
    <property type="project" value="TreeGrafter"/>
</dbReference>
<dbReference type="PROSITE" id="PS50076">
    <property type="entry name" value="DNAJ_2"/>
    <property type="match status" value="1"/>
</dbReference>
<evidence type="ECO:0000313" key="3">
    <source>
        <dbReference type="EMBL" id="CAE7333370.1"/>
    </source>
</evidence>
<evidence type="ECO:0000313" key="4">
    <source>
        <dbReference type="Proteomes" id="UP000649617"/>
    </source>
</evidence>
<dbReference type="OrthoDB" id="417484at2759"/>
<dbReference type="AlphaFoldDB" id="A0A812NYI1"/>
<sequence length="303" mass="32963">MIIRSSLGFVCLVGVAFGHSGHSHVVHKQAMAVDAEGDLTSGPRLMRAEDLASSLEIQEQGQAQHTQQAETLEEALPISASDIAYRAWASKFEPVTVSSHARRYAHDAHKAMDLLMGTTGMAEEDLVCDTPLTTLSPAPKHAMENSSPLQLGVDASASDADIRKAYKKKALLLHPDKGGGNDAEEAFKRLSEAHAILSEADSRWRYDLGANAQNANHHGLTGEERRRWNKERAAAHAALNAETRKITNQGNVPGSHKTKSKEKFAQHRQDVKEFLLKKVSPIVHLAWRSRGASGRACDSADGM</sequence>
<accession>A0A812NYI1</accession>
<evidence type="ECO:0000259" key="2">
    <source>
        <dbReference type="PROSITE" id="PS50076"/>
    </source>
</evidence>
<evidence type="ECO:0000256" key="1">
    <source>
        <dbReference type="SAM" id="SignalP"/>
    </source>
</evidence>